<name>A0A4R8IY09_9GAMM</name>
<dbReference type="InterPro" id="IPR014942">
    <property type="entry name" value="AbiEii"/>
</dbReference>
<dbReference type="Pfam" id="PF08843">
    <property type="entry name" value="AbiEii"/>
    <property type="match status" value="1"/>
</dbReference>
<reference evidence="1 2" key="1">
    <citation type="submission" date="2019-03" db="EMBL/GenBank/DDBJ databases">
        <title>Genomic Encyclopedia of Type Strains, Phase IV (KMG-IV): sequencing the most valuable type-strain genomes for metagenomic binning, comparative biology and taxonomic classification.</title>
        <authorList>
            <person name="Goeker M."/>
        </authorList>
    </citation>
    <scope>NUCLEOTIDE SEQUENCE [LARGE SCALE GENOMIC DNA]</scope>
    <source>
        <strain evidence="1 2">DSM 16326</strain>
    </source>
</reference>
<dbReference type="EMBL" id="SOQX01000002">
    <property type="protein sequence ID" value="TDY02699.1"/>
    <property type="molecule type" value="Genomic_DNA"/>
</dbReference>
<accession>A0A4R8IY09</accession>
<keyword evidence="2" id="KW-1185">Reference proteome</keyword>
<dbReference type="AlphaFoldDB" id="A0A4R8IY09"/>
<dbReference type="Proteomes" id="UP000294914">
    <property type="component" value="Unassembled WGS sequence"/>
</dbReference>
<gene>
    <name evidence="1" type="ORF">EDC23_1076</name>
</gene>
<evidence type="ECO:0000313" key="2">
    <source>
        <dbReference type="Proteomes" id="UP000294914"/>
    </source>
</evidence>
<proteinExistence type="predicted"/>
<comment type="caution">
    <text evidence="1">The sequence shown here is derived from an EMBL/GenBank/DDBJ whole genome shotgun (WGS) entry which is preliminary data.</text>
</comment>
<dbReference type="GO" id="GO:0016740">
    <property type="term" value="F:transferase activity"/>
    <property type="evidence" value="ECO:0007669"/>
    <property type="project" value="UniProtKB-KW"/>
</dbReference>
<evidence type="ECO:0000313" key="1">
    <source>
        <dbReference type="EMBL" id="TDY02699.1"/>
    </source>
</evidence>
<dbReference type="RefSeq" id="WP_166668775.1">
    <property type="nucleotide sequence ID" value="NZ_SOQX01000002.1"/>
</dbReference>
<protein>
    <submittedName>
        <fullName evidence="1">Nucleotidyltransferase AbiEii toxin of type IV toxin-antitoxin system</fullName>
    </submittedName>
</protein>
<keyword evidence="1" id="KW-0808">Transferase</keyword>
<organism evidence="1 2">
    <name type="scientific">Thiohalophilus thiocyanatoxydans</name>
    <dbReference type="NCBI Taxonomy" id="381308"/>
    <lineage>
        <taxon>Bacteria</taxon>
        <taxon>Pseudomonadati</taxon>
        <taxon>Pseudomonadota</taxon>
        <taxon>Gammaproteobacteria</taxon>
        <taxon>Thiohalomonadales</taxon>
        <taxon>Thiohalophilaceae</taxon>
        <taxon>Thiohalophilus</taxon>
    </lineage>
</organism>
<sequence>MSTAEHTLPNRNSLPPATWELFSRLSLVGDIAGFTLVGGTALAINEQHRHSEDLDFITSHTRLDRQAIQAIVDELHTQGCTVSLQDNPTQRLEFENDGLDLFDYHRDYVVDGVKLSFFTADTETRCALKTQNSTQYGQISVADTSTLFRTKVLLLTKRVTMRDIFDLHFLLMYKGYTLDALVGILNECHPTYPYETVRSRLLKQSFSITDPGFDALVDKDLPVEQLTKDLARLIEQYEVALTQQLLEDETK</sequence>